<dbReference type="Proteomes" id="UP000198430">
    <property type="component" value="Unassembled WGS sequence"/>
</dbReference>
<accession>A0A1Z5ISF5</accession>
<evidence type="ECO:0000313" key="4">
    <source>
        <dbReference type="EMBL" id="GAX04706.1"/>
    </source>
</evidence>
<dbReference type="EMBL" id="BCMH01000054">
    <property type="protein sequence ID" value="GAX04705.1"/>
    <property type="molecule type" value="Genomic_DNA"/>
</dbReference>
<name>A0A1Z5ISF5_9LACO</name>
<evidence type="ECO:0000313" key="5">
    <source>
        <dbReference type="EMBL" id="GAX04707.1"/>
    </source>
</evidence>
<dbReference type="EMBL" id="BCMH01000053">
    <property type="protein sequence ID" value="GAX04704.1"/>
    <property type="molecule type" value="Genomic_DNA"/>
</dbReference>
<proteinExistence type="predicted"/>
<comment type="caution">
    <text evidence="2">The sequence shown here is derived from an EMBL/GenBank/DDBJ whole genome shotgun (WGS) entry which is preliminary data.</text>
</comment>
<gene>
    <name evidence="1" type="ORF">IWT140_02365</name>
    <name evidence="2" type="ORF">IWT140_02366</name>
    <name evidence="3" type="ORF">IWT140_02367</name>
    <name evidence="4" type="ORF">IWT140_02370</name>
    <name evidence="5" type="ORF">IWT140_02371</name>
</gene>
<dbReference type="AlphaFoldDB" id="A0A1Z5ISF5"/>
<evidence type="ECO:0000313" key="1">
    <source>
        <dbReference type="EMBL" id="GAX04703.1"/>
    </source>
</evidence>
<keyword evidence="6" id="KW-1185">Reference proteome</keyword>
<organism evidence="2 6">
    <name type="scientific">Secundilactobacillus pentosiphilus</name>
    <dbReference type="NCBI Taxonomy" id="1714682"/>
    <lineage>
        <taxon>Bacteria</taxon>
        <taxon>Bacillati</taxon>
        <taxon>Bacillota</taxon>
        <taxon>Bacilli</taxon>
        <taxon>Lactobacillales</taxon>
        <taxon>Lactobacillaceae</taxon>
        <taxon>Secundilactobacillus</taxon>
    </lineage>
</organism>
<dbReference type="EMBL" id="BCMH01000099">
    <property type="protein sequence ID" value="GAX04707.1"/>
    <property type="molecule type" value="Genomic_DNA"/>
</dbReference>
<evidence type="ECO:0000313" key="6">
    <source>
        <dbReference type="Proteomes" id="UP000198430"/>
    </source>
</evidence>
<evidence type="ECO:0000313" key="2">
    <source>
        <dbReference type="EMBL" id="GAX04704.1"/>
    </source>
</evidence>
<reference evidence="2 6" key="1">
    <citation type="submission" date="2015-11" db="EMBL/GenBank/DDBJ databases">
        <title>Draft genome sequences of new species of the genus Lactobacillus isolated from orchardgrass silage.</title>
        <authorList>
            <person name="Tohno M."/>
            <person name="Tanizawa Y."/>
            <person name="Arita M."/>
        </authorList>
    </citation>
    <scope>NUCLEOTIDE SEQUENCE [LARGE SCALE GENOMIC DNA]</scope>
    <source>
        <strain evidence="2 6">IWT140</strain>
    </source>
</reference>
<sequence length="29" mass="3207">MVRGLNKVTKETGIVIMALNMAKMVNMRG</sequence>
<dbReference type="EMBL" id="BCMH01000089">
    <property type="protein sequence ID" value="GAX04706.1"/>
    <property type="molecule type" value="Genomic_DNA"/>
</dbReference>
<evidence type="ECO:0000313" key="3">
    <source>
        <dbReference type="EMBL" id="GAX04705.1"/>
    </source>
</evidence>
<dbReference type="EMBL" id="BCMH01000040">
    <property type="protein sequence ID" value="GAX04703.1"/>
    <property type="molecule type" value="Genomic_DNA"/>
</dbReference>
<protein>
    <submittedName>
        <fullName evidence="2">Uncharacterized protein</fullName>
    </submittedName>
</protein>